<dbReference type="RefSeq" id="WP_133291925.1">
    <property type="nucleotide sequence ID" value="NZ_SMSJ01000073.1"/>
</dbReference>
<dbReference type="Proteomes" id="UP000295096">
    <property type="component" value="Unassembled WGS sequence"/>
</dbReference>
<gene>
    <name evidence="1" type="ORF">E2C06_28235</name>
</gene>
<accession>A0A4R5QAK4</accession>
<dbReference type="AlphaFoldDB" id="A0A4R5QAK4"/>
<keyword evidence="2" id="KW-1185">Reference proteome</keyword>
<evidence type="ECO:0000313" key="1">
    <source>
        <dbReference type="EMBL" id="TDH59267.1"/>
    </source>
</evidence>
<protein>
    <submittedName>
        <fullName evidence="1">Uncharacterized protein</fullName>
    </submittedName>
</protein>
<comment type="caution">
    <text evidence="1">The sequence shown here is derived from an EMBL/GenBank/DDBJ whole genome shotgun (WGS) entry which is preliminary data.</text>
</comment>
<evidence type="ECO:0000313" key="2">
    <source>
        <dbReference type="Proteomes" id="UP000295096"/>
    </source>
</evidence>
<reference evidence="1 2" key="1">
    <citation type="journal article" date="2016" name="J. Microbiol.">
        <title>Dankookia rubra gen. nov., sp. nov., an alphaproteobacterium isolated from sediment of a shallow stream.</title>
        <authorList>
            <person name="Kim W.H."/>
            <person name="Kim D.H."/>
            <person name="Kang K."/>
            <person name="Ahn T.Y."/>
        </authorList>
    </citation>
    <scope>NUCLEOTIDE SEQUENCE [LARGE SCALE GENOMIC DNA]</scope>
    <source>
        <strain evidence="1 2">JCM30602</strain>
    </source>
</reference>
<sequence length="136" mass="14526">MTVAWQHQLRLHLPEGMAGAGFEAPALRPLAAVLAAHGAVPVSQLAAFEAYLAEATDPADPLARWTRAALADPAKRRRHAAAFALRIGGREVYAEAEADALEAALLPLLEGLPVRLTRHDTNPASNLPIPPEHRGR</sequence>
<proteinExistence type="predicted"/>
<dbReference type="OrthoDB" id="8226336at2"/>
<organism evidence="1 2">
    <name type="scientific">Dankookia rubra</name>
    <dbReference type="NCBI Taxonomy" id="1442381"/>
    <lineage>
        <taxon>Bacteria</taxon>
        <taxon>Pseudomonadati</taxon>
        <taxon>Pseudomonadota</taxon>
        <taxon>Alphaproteobacteria</taxon>
        <taxon>Acetobacterales</taxon>
        <taxon>Roseomonadaceae</taxon>
        <taxon>Dankookia</taxon>
    </lineage>
</organism>
<dbReference type="EMBL" id="SMSJ01000073">
    <property type="protein sequence ID" value="TDH59267.1"/>
    <property type="molecule type" value="Genomic_DNA"/>
</dbReference>
<name>A0A4R5QAK4_9PROT</name>